<keyword evidence="3" id="KW-1185">Reference proteome</keyword>
<organism evidence="2 3">
    <name type="scientific">Bradyrhizobium hipponense</name>
    <dbReference type="NCBI Taxonomy" id="2605638"/>
    <lineage>
        <taxon>Bacteria</taxon>
        <taxon>Pseudomonadati</taxon>
        <taxon>Pseudomonadota</taxon>
        <taxon>Alphaproteobacteria</taxon>
        <taxon>Hyphomicrobiales</taxon>
        <taxon>Nitrobacteraceae</taxon>
        <taxon>Bradyrhizobium</taxon>
    </lineage>
</organism>
<feature type="signal peptide" evidence="1">
    <location>
        <begin position="1"/>
        <end position="20"/>
    </location>
</feature>
<dbReference type="Proteomes" id="UP000324797">
    <property type="component" value="Unassembled WGS sequence"/>
</dbReference>
<reference evidence="2 3" key="1">
    <citation type="submission" date="2019-08" db="EMBL/GenBank/DDBJ databases">
        <title>Bradyrhizobium hipponensis sp. nov., a rhizobium isolated from a Lupinus angustifolius root nodule in Tunisia.</title>
        <authorList>
            <person name="Off K."/>
            <person name="Rejili M."/>
            <person name="Mars M."/>
            <person name="Brachmann A."/>
            <person name="Marin M."/>
        </authorList>
    </citation>
    <scope>NUCLEOTIDE SEQUENCE [LARGE SCALE GENOMIC DNA]</scope>
    <source>
        <strain evidence="3">aSej3</strain>
    </source>
</reference>
<gene>
    <name evidence="2" type="ORF">FXV83_33330</name>
</gene>
<dbReference type="RefSeq" id="WP_148743800.1">
    <property type="nucleotide sequence ID" value="NZ_VSTH01000138.1"/>
</dbReference>
<feature type="chain" id="PRO_5024349623" evidence="1">
    <location>
        <begin position="21"/>
        <end position="82"/>
    </location>
</feature>
<evidence type="ECO:0000313" key="3">
    <source>
        <dbReference type="Proteomes" id="UP000324797"/>
    </source>
</evidence>
<accession>A0A5S4YED5</accession>
<evidence type="ECO:0000313" key="2">
    <source>
        <dbReference type="EMBL" id="TYO62342.1"/>
    </source>
</evidence>
<protein>
    <submittedName>
        <fullName evidence="2">Uncharacterized protein</fullName>
    </submittedName>
</protein>
<keyword evidence="1" id="KW-0732">Signal</keyword>
<sequence>MKMLLSAVALAAFAVSPASAAKMQPCTGETIGKAMTAIGTVDSPAKQAMAKEVAAANTDMSKGDMRGACKHYMKAQKMGAMK</sequence>
<comment type="caution">
    <text evidence="2">The sequence shown here is derived from an EMBL/GenBank/DDBJ whole genome shotgun (WGS) entry which is preliminary data.</text>
</comment>
<proteinExistence type="predicted"/>
<evidence type="ECO:0000256" key="1">
    <source>
        <dbReference type="SAM" id="SignalP"/>
    </source>
</evidence>
<dbReference type="AlphaFoldDB" id="A0A5S4YED5"/>
<dbReference type="EMBL" id="VSTH01000138">
    <property type="protein sequence ID" value="TYO62342.1"/>
    <property type="molecule type" value="Genomic_DNA"/>
</dbReference>
<name>A0A5S4YED5_9BRAD</name>